<dbReference type="AlphaFoldDB" id="A0A516H2W2"/>
<dbReference type="EMBL" id="CP041636">
    <property type="protein sequence ID" value="QDO98109.1"/>
    <property type="molecule type" value="Genomic_DNA"/>
</dbReference>
<reference evidence="2 3" key="1">
    <citation type="submission" date="2019-07" db="EMBL/GenBank/DDBJ databases">
        <title>Genome sequencing for Ferrovibrio sp. K5.</title>
        <authorList>
            <person name="Park S.-J."/>
        </authorList>
    </citation>
    <scope>NUCLEOTIDE SEQUENCE [LARGE SCALE GENOMIC DNA]</scope>
    <source>
        <strain evidence="2 3">K5</strain>
    </source>
</reference>
<dbReference type="InterPro" id="IPR052342">
    <property type="entry name" value="MCH/BMMD"/>
</dbReference>
<dbReference type="PANTHER" id="PTHR43664">
    <property type="entry name" value="MONOAMINE OXIDASE-RELATED"/>
    <property type="match status" value="1"/>
</dbReference>
<dbReference type="CDD" id="cd03454">
    <property type="entry name" value="YdeM"/>
    <property type="match status" value="1"/>
</dbReference>
<protein>
    <submittedName>
        <fullName evidence="2">MaoC family dehydratase</fullName>
    </submittedName>
</protein>
<name>A0A516H2W2_9PROT</name>
<dbReference type="Proteomes" id="UP000317496">
    <property type="component" value="Chromosome"/>
</dbReference>
<dbReference type="SUPFAM" id="SSF54637">
    <property type="entry name" value="Thioesterase/thiol ester dehydrase-isomerase"/>
    <property type="match status" value="1"/>
</dbReference>
<dbReference type="InterPro" id="IPR002539">
    <property type="entry name" value="MaoC-like_dom"/>
</dbReference>
<dbReference type="InterPro" id="IPR029069">
    <property type="entry name" value="HotDog_dom_sf"/>
</dbReference>
<evidence type="ECO:0000313" key="3">
    <source>
        <dbReference type="Proteomes" id="UP000317496"/>
    </source>
</evidence>
<dbReference type="RefSeq" id="WP_144069090.1">
    <property type="nucleotide sequence ID" value="NZ_CP041636.1"/>
</dbReference>
<keyword evidence="3" id="KW-1185">Reference proteome</keyword>
<dbReference type="OrthoDB" id="9797938at2"/>
<evidence type="ECO:0000313" key="2">
    <source>
        <dbReference type="EMBL" id="QDO98109.1"/>
    </source>
</evidence>
<organism evidence="2 3">
    <name type="scientific">Ferrovibrio terrae</name>
    <dbReference type="NCBI Taxonomy" id="2594003"/>
    <lineage>
        <taxon>Bacteria</taxon>
        <taxon>Pseudomonadati</taxon>
        <taxon>Pseudomonadota</taxon>
        <taxon>Alphaproteobacteria</taxon>
        <taxon>Rhodospirillales</taxon>
        <taxon>Rhodospirillaceae</taxon>
        <taxon>Ferrovibrio</taxon>
    </lineage>
</organism>
<feature type="domain" description="MaoC-like" evidence="1">
    <location>
        <begin position="9"/>
        <end position="113"/>
    </location>
</feature>
<sequence length="147" mass="16571">MKYLEDFAVGQVMEFPPRTVNEDEIIAFARDYDPQPFHLDQEAAKQSLFGGLCASGWHTAGLMMRMLVDNMIGKYASMGSPGVDQLRWVKPVFPGDTLHLRGEVMDVKPSRSKPDRGVITSRYEMKNQKGETVLTMQAKGMYARRPA</sequence>
<proteinExistence type="predicted"/>
<dbReference type="KEGG" id="fer:FNB15_12875"/>
<gene>
    <name evidence="2" type="ORF">FNB15_12875</name>
</gene>
<dbReference type="PANTHER" id="PTHR43664:SF1">
    <property type="entry name" value="BETA-METHYLMALYL-COA DEHYDRATASE"/>
    <property type="match status" value="1"/>
</dbReference>
<evidence type="ECO:0000259" key="1">
    <source>
        <dbReference type="Pfam" id="PF01575"/>
    </source>
</evidence>
<dbReference type="Gene3D" id="3.10.129.10">
    <property type="entry name" value="Hotdog Thioesterase"/>
    <property type="match status" value="1"/>
</dbReference>
<accession>A0A516H2W2</accession>
<dbReference type="Pfam" id="PF01575">
    <property type="entry name" value="MaoC_dehydratas"/>
    <property type="match status" value="1"/>
</dbReference>